<organism evidence="2 3">
    <name type="scientific">Flavimobilis rhizosphaerae</name>
    <dbReference type="NCBI Taxonomy" id="2775421"/>
    <lineage>
        <taxon>Bacteria</taxon>
        <taxon>Bacillati</taxon>
        <taxon>Actinomycetota</taxon>
        <taxon>Actinomycetes</taxon>
        <taxon>Micrococcales</taxon>
        <taxon>Jonesiaceae</taxon>
        <taxon>Flavimobilis</taxon>
    </lineage>
</organism>
<name>A0ABR9DMJ1_9MICO</name>
<evidence type="ECO:0000313" key="3">
    <source>
        <dbReference type="Proteomes" id="UP000642107"/>
    </source>
</evidence>
<dbReference type="PANTHER" id="PTHR22916:SF3">
    <property type="entry name" value="UDP-GLCNAC:BETAGAL BETA-1,3-N-ACETYLGLUCOSAMINYLTRANSFERASE-LIKE PROTEIN 1"/>
    <property type="match status" value="1"/>
</dbReference>
<accession>A0ABR9DMJ1</accession>
<dbReference type="Proteomes" id="UP000642107">
    <property type="component" value="Unassembled WGS sequence"/>
</dbReference>
<reference evidence="2 3" key="1">
    <citation type="submission" date="2020-09" db="EMBL/GenBank/DDBJ databases">
        <title>Flavimobilis rhizosphaerae sp. nov., isolated from rhizosphere soil of Spartina alterniflora.</title>
        <authorList>
            <person name="Hanqin C."/>
        </authorList>
    </citation>
    <scope>NUCLEOTIDE SEQUENCE [LARGE SCALE GENOMIC DNA]</scope>
    <source>
        <strain evidence="2 3">GY 10621</strain>
    </source>
</reference>
<dbReference type="EMBL" id="JACZDF010000001">
    <property type="protein sequence ID" value="MBD9698169.1"/>
    <property type="molecule type" value="Genomic_DNA"/>
</dbReference>
<keyword evidence="3" id="KW-1185">Reference proteome</keyword>
<dbReference type="SUPFAM" id="SSF53448">
    <property type="entry name" value="Nucleotide-diphospho-sugar transferases"/>
    <property type="match status" value="1"/>
</dbReference>
<dbReference type="Gene3D" id="3.90.550.10">
    <property type="entry name" value="Spore Coat Polysaccharide Biosynthesis Protein SpsA, Chain A"/>
    <property type="match status" value="1"/>
</dbReference>
<dbReference type="InterPro" id="IPR001173">
    <property type="entry name" value="Glyco_trans_2-like"/>
</dbReference>
<comment type="caution">
    <text evidence="2">The sequence shown here is derived from an EMBL/GenBank/DDBJ whole genome shotgun (WGS) entry which is preliminary data.</text>
</comment>
<protein>
    <submittedName>
        <fullName evidence="2">Glycosyltransferase family 2 protein</fullName>
    </submittedName>
</protein>
<dbReference type="RefSeq" id="WP_192277134.1">
    <property type="nucleotide sequence ID" value="NZ_JACZDF010000001.1"/>
</dbReference>
<dbReference type="PANTHER" id="PTHR22916">
    <property type="entry name" value="GLYCOSYLTRANSFERASE"/>
    <property type="match status" value="1"/>
</dbReference>
<sequence length="781" mass="83258">MAGGLLRRVVRRLGGTAPEPAAAAGRDPLVSVVVPVFDVEEYLAEAVASLTAQTHERLEILLVDDASTDGSLALAQRLAQDDPRIVVVPVEHGGLGATRNRGLERARGTYVTFVDADDIVPPDAFAAMVASLEASGSAFVTGGVERFDSTRAWIPGWVRAVHGRDLQATTLADLPEAMRDILACNRMFRRDFWDKHIGPFPEGMVYEDHVPMLRSYLRGTRFDVLAQVTYRWRKRDDGTSLSQPKDELANLADRARAKADAWALLEREGTPTERALWIARVLDLDLVPYLTHGGTAASEYQELLATTVATYLDHAAALPEARRELAARVRGPQRLAAWYAAHRDWPALASLTADLERRRPPLARLDRADGTERAAIDDHARVTTSPPLPTWWREVPLEVAPTLTLTRLTWDDDGLVVRGSLKVPGISLTPDDVALTLTLEGDAAGPGAAGPRVTILGAAPRRADAPATGSDLDVVAHIPWQDLTAALPAPGDATVRAEVALADTVHLPVTVGAGTGTRAPRPRADVLDDTTIVPAFTDDGLVVRRRRVRAVVTALAVAGDRLRVAATIVSSGDESPSLAFGAGEQAVGLEASDGTFTVALAALAGAEHDAALETIVGTKPDRLVASADLRGALPRGFAASARGTLHVIPGPRARLVAVAADDDGIRFDLIEAGLADIPAGSTWRVVVRENGSERPLMVTGDTPATARVDVPRTVGPDGIDASVASVRLELVGPDGAIVPLRVDDRVLDAQPFAAPSGAYDVRVLARRDGIEMRVEHLELRD</sequence>
<feature type="domain" description="Glycosyltransferase 2-like" evidence="1">
    <location>
        <begin position="31"/>
        <end position="192"/>
    </location>
</feature>
<gene>
    <name evidence="2" type="ORF">IGS67_01485</name>
</gene>
<evidence type="ECO:0000259" key="1">
    <source>
        <dbReference type="Pfam" id="PF00535"/>
    </source>
</evidence>
<dbReference type="InterPro" id="IPR029044">
    <property type="entry name" value="Nucleotide-diphossugar_trans"/>
</dbReference>
<proteinExistence type="predicted"/>
<evidence type="ECO:0000313" key="2">
    <source>
        <dbReference type="EMBL" id="MBD9698169.1"/>
    </source>
</evidence>
<dbReference type="CDD" id="cd00761">
    <property type="entry name" value="Glyco_tranf_GTA_type"/>
    <property type="match status" value="1"/>
</dbReference>
<dbReference type="Pfam" id="PF00535">
    <property type="entry name" value="Glycos_transf_2"/>
    <property type="match status" value="1"/>
</dbReference>